<dbReference type="OrthoDB" id="8454475at2"/>
<dbReference type="AlphaFoldDB" id="A0A4V2SA34"/>
<evidence type="ECO:0000313" key="2">
    <source>
        <dbReference type="EMBL" id="TCO70110.1"/>
    </source>
</evidence>
<dbReference type="RefSeq" id="WP_132545769.1">
    <property type="nucleotide sequence ID" value="NZ_SLWW01000011.1"/>
</dbReference>
<reference evidence="2 3" key="1">
    <citation type="submission" date="2019-03" db="EMBL/GenBank/DDBJ databases">
        <title>Genomic Encyclopedia of Type Strains, Phase IV (KMG-IV): sequencing the most valuable type-strain genomes for metagenomic binning, comparative biology and taxonomic classification.</title>
        <authorList>
            <person name="Goeker M."/>
        </authorList>
    </citation>
    <scope>NUCLEOTIDE SEQUENCE [LARGE SCALE GENOMIC DNA]</scope>
    <source>
        <strain evidence="2 3">DSM 4868</strain>
    </source>
</reference>
<dbReference type="Proteomes" id="UP000295142">
    <property type="component" value="Unassembled WGS sequence"/>
</dbReference>
<gene>
    <name evidence="2" type="ORF">EV655_11152</name>
</gene>
<organism evidence="2 3">
    <name type="scientific">Rhodovulum euryhalinum</name>
    <dbReference type="NCBI Taxonomy" id="35805"/>
    <lineage>
        <taxon>Bacteria</taxon>
        <taxon>Pseudomonadati</taxon>
        <taxon>Pseudomonadota</taxon>
        <taxon>Alphaproteobacteria</taxon>
        <taxon>Rhodobacterales</taxon>
        <taxon>Paracoccaceae</taxon>
        <taxon>Rhodovulum</taxon>
    </lineage>
</organism>
<evidence type="ECO:0000256" key="1">
    <source>
        <dbReference type="SAM" id="MobiDB-lite"/>
    </source>
</evidence>
<comment type="caution">
    <text evidence="2">The sequence shown here is derived from an EMBL/GenBank/DDBJ whole genome shotgun (WGS) entry which is preliminary data.</text>
</comment>
<accession>A0A4V2SA34</accession>
<dbReference type="EMBL" id="SLWW01000011">
    <property type="protein sequence ID" value="TCO70110.1"/>
    <property type="molecule type" value="Genomic_DNA"/>
</dbReference>
<feature type="compositionally biased region" description="Basic and acidic residues" evidence="1">
    <location>
        <begin position="82"/>
        <end position="92"/>
    </location>
</feature>
<protein>
    <submittedName>
        <fullName evidence="2">Uncharacterized protein</fullName>
    </submittedName>
</protein>
<keyword evidence="3" id="KW-1185">Reference proteome</keyword>
<feature type="region of interest" description="Disordered" evidence="1">
    <location>
        <begin position="66"/>
        <end position="92"/>
    </location>
</feature>
<sequence length="92" mass="10278">MAKLRAGTVSNLQTDTLAGAMDAEFVALWASLKDTGLPTDTRSVEDRRLMFVAIARGMLRYLHDHRDDIETTEEQAGGSGTSHDHQLEFDWE</sequence>
<name>A0A4V2SA34_9RHOB</name>
<proteinExistence type="predicted"/>
<evidence type="ECO:0000313" key="3">
    <source>
        <dbReference type="Proteomes" id="UP000295142"/>
    </source>
</evidence>